<accession>A0A7W7QW09</accession>
<dbReference type="RefSeq" id="WP_184725516.1">
    <property type="nucleotide sequence ID" value="NZ_JACHJP010000018.1"/>
</dbReference>
<evidence type="ECO:0000256" key="3">
    <source>
        <dbReference type="ARBA" id="ARBA00011355"/>
    </source>
</evidence>
<comment type="cofactor">
    <cofactor evidence="1">
        <name>FAD</name>
        <dbReference type="ChEBI" id="CHEBI:57692"/>
    </cofactor>
</comment>
<dbReference type="InterPro" id="IPR014730">
    <property type="entry name" value="ETF_a/b_N"/>
</dbReference>
<evidence type="ECO:0000256" key="6">
    <source>
        <dbReference type="ARBA" id="ARBA00022982"/>
    </source>
</evidence>
<dbReference type="EMBL" id="JACHJP010000018">
    <property type="protein sequence ID" value="MBB4920830.1"/>
    <property type="molecule type" value="Genomic_DNA"/>
</dbReference>
<dbReference type="PIRSF" id="PIRSF000090">
    <property type="entry name" value="Beta-ETF"/>
    <property type="match status" value="1"/>
</dbReference>
<comment type="function">
    <text evidence="7">The electron transfer flavoprotein serves as a specific electron acceptor for other dehydrogenases. It transfers the electrons to the main respiratory chain via ETF-ubiquinone oxidoreductase (ETF dehydrogenase).</text>
</comment>
<dbReference type="Proteomes" id="UP000552644">
    <property type="component" value="Unassembled WGS sequence"/>
</dbReference>
<dbReference type="PANTHER" id="PTHR21294:SF8">
    <property type="entry name" value="ELECTRON TRANSFER FLAVOPROTEIN SUBUNIT BETA"/>
    <property type="match status" value="1"/>
</dbReference>
<evidence type="ECO:0000313" key="10">
    <source>
        <dbReference type="Proteomes" id="UP000552644"/>
    </source>
</evidence>
<dbReference type="InterPro" id="IPR033948">
    <property type="entry name" value="ETF_beta_N"/>
</dbReference>
<evidence type="ECO:0000313" key="9">
    <source>
        <dbReference type="EMBL" id="MBB4920830.1"/>
    </source>
</evidence>
<name>A0A7W7QW09_9ACTN</name>
<dbReference type="SMART" id="SM00893">
    <property type="entry name" value="ETF"/>
    <property type="match status" value="1"/>
</dbReference>
<keyword evidence="10" id="KW-1185">Reference proteome</keyword>
<evidence type="ECO:0000259" key="8">
    <source>
        <dbReference type="SMART" id="SM00893"/>
    </source>
</evidence>
<protein>
    <recommendedName>
        <fullName evidence="4">Electron transfer flavoprotein subunit beta</fullName>
    </recommendedName>
</protein>
<dbReference type="SUPFAM" id="SSF52402">
    <property type="entry name" value="Adenine nucleotide alpha hydrolases-like"/>
    <property type="match status" value="1"/>
</dbReference>
<keyword evidence="5" id="KW-0813">Transport</keyword>
<proteinExistence type="inferred from homology"/>
<dbReference type="InterPro" id="IPR012255">
    <property type="entry name" value="ETF_b"/>
</dbReference>
<feature type="domain" description="Electron transfer flavoprotein alpha/beta-subunit N-terminal" evidence="8">
    <location>
        <begin position="22"/>
        <end position="214"/>
    </location>
</feature>
<dbReference type="Pfam" id="PF01012">
    <property type="entry name" value="ETF"/>
    <property type="match status" value="1"/>
</dbReference>
<dbReference type="InterPro" id="IPR014729">
    <property type="entry name" value="Rossmann-like_a/b/a_fold"/>
</dbReference>
<gene>
    <name evidence="9" type="ORF">FHS44_007982</name>
</gene>
<evidence type="ECO:0000256" key="2">
    <source>
        <dbReference type="ARBA" id="ARBA00007557"/>
    </source>
</evidence>
<reference evidence="9 10" key="1">
    <citation type="submission" date="2020-08" db="EMBL/GenBank/DDBJ databases">
        <title>Genomic Encyclopedia of Type Strains, Phase III (KMG-III): the genomes of soil and plant-associated and newly described type strains.</title>
        <authorList>
            <person name="Whitman W."/>
        </authorList>
    </citation>
    <scope>NUCLEOTIDE SEQUENCE [LARGE SCALE GENOMIC DNA]</scope>
    <source>
        <strain evidence="9 10">CECT 8840</strain>
    </source>
</reference>
<dbReference type="AlphaFoldDB" id="A0A7W7QW09"/>
<evidence type="ECO:0000256" key="7">
    <source>
        <dbReference type="ARBA" id="ARBA00025649"/>
    </source>
</evidence>
<organism evidence="9 10">
    <name type="scientific">Streptosporangium saharense</name>
    <dbReference type="NCBI Taxonomy" id="1706840"/>
    <lineage>
        <taxon>Bacteria</taxon>
        <taxon>Bacillati</taxon>
        <taxon>Actinomycetota</taxon>
        <taxon>Actinomycetes</taxon>
        <taxon>Streptosporangiales</taxon>
        <taxon>Streptosporangiaceae</taxon>
        <taxon>Streptosporangium</taxon>
    </lineage>
</organism>
<dbReference type="GO" id="GO:0005829">
    <property type="term" value="C:cytosol"/>
    <property type="evidence" value="ECO:0007669"/>
    <property type="project" value="TreeGrafter"/>
</dbReference>
<dbReference type="GO" id="GO:0009055">
    <property type="term" value="F:electron transfer activity"/>
    <property type="evidence" value="ECO:0007669"/>
    <property type="project" value="InterPro"/>
</dbReference>
<evidence type="ECO:0000256" key="5">
    <source>
        <dbReference type="ARBA" id="ARBA00022448"/>
    </source>
</evidence>
<evidence type="ECO:0000256" key="4">
    <source>
        <dbReference type="ARBA" id="ARBA00016797"/>
    </source>
</evidence>
<evidence type="ECO:0000256" key="1">
    <source>
        <dbReference type="ARBA" id="ARBA00001974"/>
    </source>
</evidence>
<comment type="caution">
    <text evidence="9">The sequence shown here is derived from an EMBL/GenBank/DDBJ whole genome shotgun (WGS) entry which is preliminary data.</text>
</comment>
<dbReference type="PANTHER" id="PTHR21294">
    <property type="entry name" value="ELECTRON TRANSFER FLAVOPROTEIN BETA-SUBUNIT"/>
    <property type="match status" value="1"/>
</dbReference>
<dbReference type="Gene3D" id="3.40.50.620">
    <property type="entry name" value="HUPs"/>
    <property type="match status" value="1"/>
</dbReference>
<keyword evidence="6" id="KW-0249">Electron transport</keyword>
<dbReference type="CDD" id="cd01714">
    <property type="entry name" value="ETF_beta"/>
    <property type="match status" value="1"/>
</dbReference>
<comment type="subunit">
    <text evidence="3">Heterodimer of an alpha and a beta subunit.</text>
</comment>
<sequence length="261" mass="27189">MRIVVCVKHVPDMASDPGFTADHRVDRDGVQGRLSELDEHAVEQALRVLDAAPDTHLTYLTVGPAAAAEALRRALAMGGHAAVHVSDDAIAGSDAPATALVLAAALRRLEPDLVLCAMASTDGGTSLVPAMLAEHLALPQLTFAAELTVEPGTATVRIRRDGSRATEELRATLPAVVSVTDRTGEARYPSFKGIMAAKKKPLETWNLADLGVPADQVGAGAARTVVDAITARPPRTAGTALPDEGEGGLRLADFLSGQKFV</sequence>
<comment type="similarity">
    <text evidence="2">Belongs to the ETF beta-subunit/FixA family.</text>
</comment>